<name>A0A8T9CCI6_9HELO</name>
<comment type="caution">
    <text evidence="2">The sequence shown here is derived from an EMBL/GenBank/DDBJ whole genome shotgun (WGS) entry which is preliminary data.</text>
</comment>
<feature type="signal peptide" evidence="1">
    <location>
        <begin position="1"/>
        <end position="18"/>
    </location>
</feature>
<dbReference type="InterPro" id="IPR052820">
    <property type="entry name" value="PhiA_domain"/>
</dbReference>
<feature type="chain" id="PRO_5035921446" evidence="1">
    <location>
        <begin position="19"/>
        <end position="204"/>
    </location>
</feature>
<dbReference type="PANTHER" id="PTHR42047">
    <property type="entry name" value="PROTEIN, PUTATIVE (AFU_ORTHOLOGUE AFUA_6G03560)-RELATED"/>
    <property type="match status" value="1"/>
</dbReference>
<dbReference type="PANTHER" id="PTHR42047:SF1">
    <property type="entry name" value="PROTEIN, PUTATIVE (AFU_ORTHOLOGUE AFUA_6G03560)-RELATED"/>
    <property type="match status" value="1"/>
</dbReference>
<keyword evidence="3" id="KW-1185">Reference proteome</keyword>
<protein>
    <submittedName>
        <fullName evidence="2">Putative secreted protein</fullName>
    </submittedName>
</protein>
<keyword evidence="1" id="KW-0732">Signal</keyword>
<dbReference type="AlphaFoldDB" id="A0A8T9CCI6"/>
<dbReference type="Proteomes" id="UP000469558">
    <property type="component" value="Unassembled WGS sequence"/>
</dbReference>
<dbReference type="EMBL" id="QGMK01000352">
    <property type="protein sequence ID" value="TVY82217.1"/>
    <property type="molecule type" value="Genomic_DNA"/>
</dbReference>
<organism evidence="2 3">
    <name type="scientific">Lachnellula suecica</name>
    <dbReference type="NCBI Taxonomy" id="602035"/>
    <lineage>
        <taxon>Eukaryota</taxon>
        <taxon>Fungi</taxon>
        <taxon>Dikarya</taxon>
        <taxon>Ascomycota</taxon>
        <taxon>Pezizomycotina</taxon>
        <taxon>Leotiomycetes</taxon>
        <taxon>Helotiales</taxon>
        <taxon>Lachnaceae</taxon>
        <taxon>Lachnellula</taxon>
    </lineage>
</organism>
<evidence type="ECO:0000256" key="1">
    <source>
        <dbReference type="SAM" id="SignalP"/>
    </source>
</evidence>
<sequence>MFTKSFAPLVATLAFASAAPAPAVIPQDPPYYLKPTARAPGTAVDGGVLNAVNGGLFIGQDTTTDCPGSVYPCDTFTNITAITVSNSGSGASMDAYVPGGQIAYINATGEFGYTAAHAQNVPSTATQKGFTRIEVFGPRETYATVTFKGSNWLACPVEGAASVYQVNAAAVASKTGCVGFEMAAIEVGSSEPQAYEYVAPYTVS</sequence>
<dbReference type="OrthoDB" id="5430620at2759"/>
<evidence type="ECO:0000313" key="3">
    <source>
        <dbReference type="Proteomes" id="UP000469558"/>
    </source>
</evidence>
<gene>
    <name evidence="2" type="ORF">LSUE1_G004484</name>
</gene>
<proteinExistence type="predicted"/>
<accession>A0A8T9CCI6</accession>
<reference evidence="2 3" key="1">
    <citation type="submission" date="2018-05" db="EMBL/GenBank/DDBJ databases">
        <title>Genome sequencing and assembly of the regulated plant pathogen Lachnellula willkommii and related sister species for the development of diagnostic species identification markers.</title>
        <authorList>
            <person name="Giroux E."/>
            <person name="Bilodeau G."/>
        </authorList>
    </citation>
    <scope>NUCLEOTIDE SEQUENCE [LARGE SCALE GENOMIC DNA]</scope>
    <source>
        <strain evidence="2 3">CBS 268.59</strain>
    </source>
</reference>
<evidence type="ECO:0000313" key="2">
    <source>
        <dbReference type="EMBL" id="TVY82217.1"/>
    </source>
</evidence>